<gene>
    <name evidence="4" type="ORF">GP2143_01210</name>
</gene>
<dbReference type="Proteomes" id="UP000004931">
    <property type="component" value="Unassembled WGS sequence"/>
</dbReference>
<feature type="compositionally biased region" description="Polar residues" evidence="2">
    <location>
        <begin position="105"/>
        <end position="121"/>
    </location>
</feature>
<evidence type="ECO:0000313" key="5">
    <source>
        <dbReference type="Proteomes" id="UP000004931"/>
    </source>
</evidence>
<dbReference type="InterPro" id="IPR050644">
    <property type="entry name" value="PG_Glycine_Bridge_Synth"/>
</dbReference>
<organism evidence="4 5">
    <name type="scientific">marine gamma proteobacterium HTCC2143</name>
    <dbReference type="NCBI Taxonomy" id="247633"/>
    <lineage>
        <taxon>Bacteria</taxon>
        <taxon>Pseudomonadati</taxon>
        <taxon>Pseudomonadota</taxon>
        <taxon>Gammaproteobacteria</taxon>
        <taxon>Cellvibrionales</taxon>
        <taxon>Spongiibacteraceae</taxon>
        <taxon>BD1-7 clade</taxon>
    </lineage>
</organism>
<keyword evidence="5" id="KW-1185">Reference proteome</keyword>
<dbReference type="Pfam" id="PF13480">
    <property type="entry name" value="Acetyltransf_6"/>
    <property type="match status" value="1"/>
</dbReference>
<reference evidence="4 5" key="1">
    <citation type="journal article" date="2010" name="J. Bacteriol.">
        <title>Genome sequence of the oligotrophic marine Gammaproteobacterium HTCC2143, isolated from the Oregon Coast.</title>
        <authorList>
            <person name="Oh H.M."/>
            <person name="Kang I."/>
            <person name="Ferriera S."/>
            <person name="Giovannoni S.J."/>
            <person name="Cho J.C."/>
        </authorList>
    </citation>
    <scope>NUCLEOTIDE SEQUENCE [LARGE SCALE GENOMIC DNA]</scope>
    <source>
        <strain evidence="4 5">HTCC2143</strain>
    </source>
</reference>
<sequence length="475" mass="53974">MNVKDILNDTDGCITQRWGSLAKCENSADIIETAHSINLLINEQKTVKTHKQQCSKQFKTATDDPAKVDALKQQMQAISERLKSLDEDRKAKEKHLSACFDATADQPSSMPSLPQQFNQSTTRDEAGSPTQAVTVTLAEDKDATSWDHYVDQHSAASLYHHYGWKGLIENTFNHQSHHFVARNHDQKIVGLLPTTRLKSRLFGGFGVSMPYFNYGGVLADNPSVSTELLKEAARFYQDLGCSHLEVRTTQADLIDWPASTDKVSMIRPLPDTTAELDQQLGSKIRAQIKRAQRENTQTLVGGLELLDQFYDVFATNMRDLGTPVYSKTLFANILSQWPQQATIVVIQLDGQPVATAFLLGHRDMLEIPWASTLKKVNPLSINMLLYWEVLSFAIAQKYQFFDFGRSSKDHNTYRFKRQWGAKPVQHHWYYWLQDEQAMPALKPDNPKFKLAIHVWQQLPVFLTRIIGPFIVKNLP</sequence>
<dbReference type="Gene3D" id="3.40.630.30">
    <property type="match status" value="1"/>
</dbReference>
<dbReference type="InterPro" id="IPR017469">
    <property type="entry name" value="PEP-CTERM_FemAB-rel"/>
</dbReference>
<dbReference type="NCBIfam" id="TIGR03019">
    <property type="entry name" value="pepcterm_femAB"/>
    <property type="match status" value="1"/>
</dbReference>
<evidence type="ECO:0000313" key="4">
    <source>
        <dbReference type="EMBL" id="EAW30021.1"/>
    </source>
</evidence>
<evidence type="ECO:0000256" key="2">
    <source>
        <dbReference type="SAM" id="MobiDB-lite"/>
    </source>
</evidence>
<comment type="caution">
    <text evidence="4">The sequence shown here is derived from an EMBL/GenBank/DDBJ whole genome shotgun (WGS) entry which is preliminary data.</text>
</comment>
<dbReference type="EMBL" id="AAVT01000011">
    <property type="protein sequence ID" value="EAW30021.1"/>
    <property type="molecule type" value="Genomic_DNA"/>
</dbReference>
<feature type="domain" description="BioF2-like acetyltransferase" evidence="3">
    <location>
        <begin position="283"/>
        <end position="409"/>
    </location>
</feature>
<dbReference type="PANTHER" id="PTHR36174:SF1">
    <property type="entry name" value="LIPID II:GLYCINE GLYCYLTRANSFERASE"/>
    <property type="match status" value="1"/>
</dbReference>
<dbReference type="InterPro" id="IPR038740">
    <property type="entry name" value="BioF2-like_GNAT_dom"/>
</dbReference>
<name>A0YGI0_9GAMM</name>
<dbReference type="AlphaFoldDB" id="A0YGI0"/>
<evidence type="ECO:0000259" key="3">
    <source>
        <dbReference type="Pfam" id="PF13480"/>
    </source>
</evidence>
<dbReference type="InterPro" id="IPR016181">
    <property type="entry name" value="Acyl_CoA_acyltransferase"/>
</dbReference>
<evidence type="ECO:0000256" key="1">
    <source>
        <dbReference type="SAM" id="Coils"/>
    </source>
</evidence>
<keyword evidence="1" id="KW-0175">Coiled coil</keyword>
<dbReference type="SUPFAM" id="SSF55729">
    <property type="entry name" value="Acyl-CoA N-acyltransferases (Nat)"/>
    <property type="match status" value="2"/>
</dbReference>
<proteinExistence type="predicted"/>
<feature type="region of interest" description="Disordered" evidence="2">
    <location>
        <begin position="103"/>
        <end position="130"/>
    </location>
</feature>
<feature type="coiled-coil region" evidence="1">
    <location>
        <begin position="68"/>
        <end position="95"/>
    </location>
</feature>
<dbReference type="eggNOG" id="COG5653">
    <property type="taxonomic scope" value="Bacteria"/>
</dbReference>
<accession>A0YGI0</accession>
<dbReference type="STRING" id="247633.GP2143_01210"/>
<dbReference type="PANTHER" id="PTHR36174">
    <property type="entry name" value="LIPID II:GLYCINE GLYCYLTRANSFERASE"/>
    <property type="match status" value="1"/>
</dbReference>
<protein>
    <recommendedName>
        <fullName evidence="3">BioF2-like acetyltransferase domain-containing protein</fullName>
    </recommendedName>
</protein>